<gene>
    <name evidence="1" type="ORF">DW016_11495</name>
</gene>
<dbReference type="EMBL" id="QVLX01000006">
    <property type="protein sequence ID" value="RGE86107.1"/>
    <property type="molecule type" value="Genomic_DNA"/>
</dbReference>
<evidence type="ECO:0000313" key="1">
    <source>
        <dbReference type="EMBL" id="RGE86107.1"/>
    </source>
</evidence>
<keyword evidence="2" id="KW-1185">Reference proteome</keyword>
<comment type="caution">
    <text evidence="1">The sequence shown here is derived from an EMBL/GenBank/DDBJ whole genome shotgun (WGS) entry which is preliminary data.</text>
</comment>
<name>A0A3E3K143_9FIRM</name>
<dbReference type="OrthoDB" id="361760at2"/>
<organism evidence="1 2">
    <name type="scientific">Sellimonas intestinalis</name>
    <dbReference type="NCBI Taxonomy" id="1653434"/>
    <lineage>
        <taxon>Bacteria</taxon>
        <taxon>Bacillati</taxon>
        <taxon>Bacillota</taxon>
        <taxon>Clostridia</taxon>
        <taxon>Lachnospirales</taxon>
        <taxon>Lachnospiraceae</taxon>
        <taxon>Sellimonas</taxon>
    </lineage>
</organism>
<proteinExistence type="predicted"/>
<accession>A0A3E3K143</accession>
<dbReference type="Proteomes" id="UP000261080">
    <property type="component" value="Unassembled WGS sequence"/>
</dbReference>
<reference evidence="1 2" key="1">
    <citation type="submission" date="2018-08" db="EMBL/GenBank/DDBJ databases">
        <title>A genome reference for cultivated species of the human gut microbiota.</title>
        <authorList>
            <person name="Zou Y."/>
            <person name="Xue W."/>
            <person name="Luo G."/>
        </authorList>
    </citation>
    <scope>NUCLEOTIDE SEQUENCE [LARGE SCALE GENOMIC DNA]</scope>
    <source>
        <strain evidence="1 2">AF37-2AT</strain>
    </source>
</reference>
<dbReference type="RefSeq" id="WP_117493651.1">
    <property type="nucleotide sequence ID" value="NZ_CALBAT010000022.1"/>
</dbReference>
<dbReference type="AlphaFoldDB" id="A0A3E3K143"/>
<sequence>MSSKKEQSPSMTAAKYADILHLARPKPSHQHPRMLVENRAKIFSPFAALRGYEEEIAEEGWKKTRVSKKELSEEDIDRLSGLLRRIRSGMTVTVRYFQEDTVHPASPPLGIFCELTGRVERIDPAFQTLHLSDGTVRTDIRFEDLDDIDIL</sequence>
<evidence type="ECO:0000313" key="2">
    <source>
        <dbReference type="Proteomes" id="UP000261080"/>
    </source>
</evidence>
<protein>
    <recommendedName>
        <fullName evidence="3">YolD-like family protein</fullName>
    </recommendedName>
</protein>
<evidence type="ECO:0008006" key="3">
    <source>
        <dbReference type="Google" id="ProtNLM"/>
    </source>
</evidence>